<dbReference type="PROSITE" id="PS50268">
    <property type="entry name" value="CADHERIN_2"/>
    <property type="match status" value="1"/>
</dbReference>
<dbReference type="InterPro" id="IPR015919">
    <property type="entry name" value="Cadherin-like_sf"/>
</dbReference>
<evidence type="ECO:0000256" key="1">
    <source>
        <dbReference type="PROSITE-ProRule" id="PRU00043"/>
    </source>
</evidence>
<dbReference type="OrthoDB" id="6379298at2759"/>
<feature type="signal peptide" evidence="2">
    <location>
        <begin position="1"/>
        <end position="23"/>
    </location>
</feature>
<evidence type="ECO:0000313" key="5">
    <source>
        <dbReference type="Proteomes" id="UP001153636"/>
    </source>
</evidence>
<dbReference type="GO" id="GO:0005509">
    <property type="term" value="F:calcium ion binding"/>
    <property type="evidence" value="ECO:0007669"/>
    <property type="project" value="UniProtKB-UniRule"/>
</dbReference>
<keyword evidence="1" id="KW-0106">Calcium</keyword>
<proteinExistence type="predicted"/>
<dbReference type="Gene3D" id="2.60.40.60">
    <property type="entry name" value="Cadherins"/>
    <property type="match status" value="1"/>
</dbReference>
<keyword evidence="2" id="KW-0732">Signal</keyword>
<dbReference type="GO" id="GO:0016020">
    <property type="term" value="C:membrane"/>
    <property type="evidence" value="ECO:0007669"/>
    <property type="project" value="InterPro"/>
</dbReference>
<gene>
    <name evidence="4" type="ORF">PSYICH_LOCUS3762</name>
</gene>
<name>A0A9P0CLN3_9CUCU</name>
<dbReference type="SUPFAM" id="SSF49313">
    <property type="entry name" value="Cadherin-like"/>
    <property type="match status" value="1"/>
</dbReference>
<keyword evidence="5" id="KW-1185">Reference proteome</keyword>
<dbReference type="GO" id="GO:0007156">
    <property type="term" value="P:homophilic cell adhesion via plasma membrane adhesion molecules"/>
    <property type="evidence" value="ECO:0007669"/>
    <property type="project" value="InterPro"/>
</dbReference>
<reference evidence="4" key="1">
    <citation type="submission" date="2022-01" db="EMBL/GenBank/DDBJ databases">
        <authorList>
            <person name="King R."/>
        </authorList>
    </citation>
    <scope>NUCLEOTIDE SEQUENCE</scope>
</reference>
<dbReference type="EMBL" id="OV651825">
    <property type="protein sequence ID" value="CAH1102848.1"/>
    <property type="molecule type" value="Genomic_DNA"/>
</dbReference>
<evidence type="ECO:0000313" key="4">
    <source>
        <dbReference type="EMBL" id="CAH1102848.1"/>
    </source>
</evidence>
<sequence length="249" mass="28717">MDFGKSLLVLTICLAMILEIASAIYLMDMKSKNQLHFSRRRRSYRIQLIENNNFYVTPIPLFKIIGATNCSDLCIVFKNNKNFKYEIKNCIFYASQSFDYEKPNDRKYVFKIITLSLEEMPTVVHLSIKNIDDEGPVIDYPHCYFKENTMYTRINSTCHFKVSDPDGFIKFMDLRIHGTANEENLFDLNMLSPNIRESDTEANVTLSTTRPLDYEKNNTYVFFVSATDSAGNTASRIANIVVTNGLDHT</sequence>
<dbReference type="InterPro" id="IPR002126">
    <property type="entry name" value="Cadherin-like_dom"/>
</dbReference>
<evidence type="ECO:0000259" key="3">
    <source>
        <dbReference type="PROSITE" id="PS50268"/>
    </source>
</evidence>
<dbReference type="CDD" id="cd11304">
    <property type="entry name" value="Cadherin_repeat"/>
    <property type="match status" value="1"/>
</dbReference>
<accession>A0A9P0CLN3</accession>
<evidence type="ECO:0000256" key="2">
    <source>
        <dbReference type="SAM" id="SignalP"/>
    </source>
</evidence>
<dbReference type="Proteomes" id="UP001153636">
    <property type="component" value="Chromosome 13"/>
</dbReference>
<feature type="chain" id="PRO_5040142509" description="Cadherin domain-containing protein" evidence="2">
    <location>
        <begin position="24"/>
        <end position="249"/>
    </location>
</feature>
<organism evidence="4 5">
    <name type="scientific">Psylliodes chrysocephalus</name>
    <dbReference type="NCBI Taxonomy" id="3402493"/>
    <lineage>
        <taxon>Eukaryota</taxon>
        <taxon>Metazoa</taxon>
        <taxon>Ecdysozoa</taxon>
        <taxon>Arthropoda</taxon>
        <taxon>Hexapoda</taxon>
        <taxon>Insecta</taxon>
        <taxon>Pterygota</taxon>
        <taxon>Neoptera</taxon>
        <taxon>Endopterygota</taxon>
        <taxon>Coleoptera</taxon>
        <taxon>Polyphaga</taxon>
        <taxon>Cucujiformia</taxon>
        <taxon>Chrysomeloidea</taxon>
        <taxon>Chrysomelidae</taxon>
        <taxon>Galerucinae</taxon>
        <taxon>Alticini</taxon>
        <taxon>Psylliodes</taxon>
    </lineage>
</organism>
<protein>
    <recommendedName>
        <fullName evidence="3">Cadherin domain-containing protein</fullName>
    </recommendedName>
</protein>
<dbReference type="AlphaFoldDB" id="A0A9P0CLN3"/>
<feature type="domain" description="Cadherin" evidence="3">
    <location>
        <begin position="160"/>
        <end position="243"/>
    </location>
</feature>